<gene>
    <name evidence="1" type="ORF">B0T20DRAFT_317664</name>
</gene>
<proteinExistence type="predicted"/>
<sequence>NGTYMPPDTGSQIWCDLCEVYIKDEWCFIVHERRCRRHKVLAAERYGRALRPGAER</sequence>
<accession>A0AAE0PFS3</accession>
<name>A0AAE0PFS3_SORBR</name>
<protein>
    <submittedName>
        <fullName evidence="1">Uncharacterized protein</fullName>
    </submittedName>
</protein>
<feature type="non-terminal residue" evidence="1">
    <location>
        <position position="1"/>
    </location>
</feature>
<evidence type="ECO:0000313" key="1">
    <source>
        <dbReference type="EMBL" id="KAK3398715.1"/>
    </source>
</evidence>
<dbReference type="Proteomes" id="UP001281003">
    <property type="component" value="Unassembled WGS sequence"/>
</dbReference>
<reference evidence="1" key="1">
    <citation type="journal article" date="2023" name="Mol. Phylogenet. Evol.">
        <title>Genome-scale phylogeny and comparative genomics of the fungal order Sordariales.</title>
        <authorList>
            <person name="Hensen N."/>
            <person name="Bonometti L."/>
            <person name="Westerberg I."/>
            <person name="Brannstrom I.O."/>
            <person name="Guillou S."/>
            <person name="Cros-Aarteil S."/>
            <person name="Calhoun S."/>
            <person name="Haridas S."/>
            <person name="Kuo A."/>
            <person name="Mondo S."/>
            <person name="Pangilinan J."/>
            <person name="Riley R."/>
            <person name="LaButti K."/>
            <person name="Andreopoulos B."/>
            <person name="Lipzen A."/>
            <person name="Chen C."/>
            <person name="Yan M."/>
            <person name="Daum C."/>
            <person name="Ng V."/>
            <person name="Clum A."/>
            <person name="Steindorff A."/>
            <person name="Ohm R.A."/>
            <person name="Martin F."/>
            <person name="Silar P."/>
            <person name="Natvig D.O."/>
            <person name="Lalanne C."/>
            <person name="Gautier V."/>
            <person name="Ament-Velasquez S.L."/>
            <person name="Kruys A."/>
            <person name="Hutchinson M.I."/>
            <person name="Powell A.J."/>
            <person name="Barry K."/>
            <person name="Miller A.N."/>
            <person name="Grigoriev I.V."/>
            <person name="Debuchy R."/>
            <person name="Gladieux P."/>
            <person name="Hiltunen Thoren M."/>
            <person name="Johannesson H."/>
        </authorList>
    </citation>
    <scope>NUCLEOTIDE SEQUENCE</scope>
    <source>
        <strain evidence="1">FGSC 1904</strain>
    </source>
</reference>
<dbReference type="EMBL" id="JAUTDP010000006">
    <property type="protein sequence ID" value="KAK3398715.1"/>
    <property type="molecule type" value="Genomic_DNA"/>
</dbReference>
<comment type="caution">
    <text evidence="1">The sequence shown here is derived from an EMBL/GenBank/DDBJ whole genome shotgun (WGS) entry which is preliminary data.</text>
</comment>
<organism evidence="1 2">
    <name type="scientific">Sordaria brevicollis</name>
    <dbReference type="NCBI Taxonomy" id="83679"/>
    <lineage>
        <taxon>Eukaryota</taxon>
        <taxon>Fungi</taxon>
        <taxon>Dikarya</taxon>
        <taxon>Ascomycota</taxon>
        <taxon>Pezizomycotina</taxon>
        <taxon>Sordariomycetes</taxon>
        <taxon>Sordariomycetidae</taxon>
        <taxon>Sordariales</taxon>
        <taxon>Sordariaceae</taxon>
        <taxon>Sordaria</taxon>
    </lineage>
</organism>
<reference evidence="1" key="2">
    <citation type="submission" date="2023-07" db="EMBL/GenBank/DDBJ databases">
        <authorList>
            <consortium name="Lawrence Berkeley National Laboratory"/>
            <person name="Haridas S."/>
            <person name="Hensen N."/>
            <person name="Bonometti L."/>
            <person name="Westerberg I."/>
            <person name="Brannstrom I.O."/>
            <person name="Guillou S."/>
            <person name="Cros-Aarteil S."/>
            <person name="Calhoun S."/>
            <person name="Kuo A."/>
            <person name="Mondo S."/>
            <person name="Pangilinan J."/>
            <person name="Riley R."/>
            <person name="LaButti K."/>
            <person name="Andreopoulos B."/>
            <person name="Lipzen A."/>
            <person name="Chen C."/>
            <person name="Yanf M."/>
            <person name="Daum C."/>
            <person name="Ng V."/>
            <person name="Clum A."/>
            <person name="Steindorff A."/>
            <person name="Ohm R."/>
            <person name="Martin F."/>
            <person name="Silar P."/>
            <person name="Natvig D."/>
            <person name="Lalanne C."/>
            <person name="Gautier V."/>
            <person name="Ament-velasquez S.L."/>
            <person name="Kruys A."/>
            <person name="Hutchinson M.I."/>
            <person name="Powell A.J."/>
            <person name="Barry K."/>
            <person name="Miller A.N."/>
            <person name="Grigoriev I.V."/>
            <person name="Debuchy R."/>
            <person name="Gladieux P."/>
            <person name="Thoren M.H."/>
            <person name="Johannesson H."/>
        </authorList>
    </citation>
    <scope>NUCLEOTIDE SEQUENCE</scope>
    <source>
        <strain evidence="1">FGSC 1904</strain>
    </source>
</reference>
<feature type="non-terminal residue" evidence="1">
    <location>
        <position position="56"/>
    </location>
</feature>
<keyword evidence="2" id="KW-1185">Reference proteome</keyword>
<dbReference type="AlphaFoldDB" id="A0AAE0PFS3"/>
<evidence type="ECO:0000313" key="2">
    <source>
        <dbReference type="Proteomes" id="UP001281003"/>
    </source>
</evidence>